<dbReference type="Proteomes" id="UP000734854">
    <property type="component" value="Unassembled WGS sequence"/>
</dbReference>
<proteinExistence type="predicted"/>
<comment type="caution">
    <text evidence="1">The sequence shown here is derived from an EMBL/GenBank/DDBJ whole genome shotgun (WGS) entry which is preliminary data.</text>
</comment>
<organism evidence="1 2">
    <name type="scientific">Zingiber officinale</name>
    <name type="common">Ginger</name>
    <name type="synonym">Amomum zingiber</name>
    <dbReference type="NCBI Taxonomy" id="94328"/>
    <lineage>
        <taxon>Eukaryota</taxon>
        <taxon>Viridiplantae</taxon>
        <taxon>Streptophyta</taxon>
        <taxon>Embryophyta</taxon>
        <taxon>Tracheophyta</taxon>
        <taxon>Spermatophyta</taxon>
        <taxon>Magnoliopsida</taxon>
        <taxon>Liliopsida</taxon>
        <taxon>Zingiberales</taxon>
        <taxon>Zingiberaceae</taxon>
        <taxon>Zingiber</taxon>
    </lineage>
</organism>
<evidence type="ECO:0000313" key="2">
    <source>
        <dbReference type="Proteomes" id="UP000734854"/>
    </source>
</evidence>
<dbReference type="EMBL" id="JACMSC010000017">
    <property type="protein sequence ID" value="KAG6480492.1"/>
    <property type="molecule type" value="Genomic_DNA"/>
</dbReference>
<gene>
    <name evidence="1" type="ORF">ZIOFF_063992</name>
</gene>
<accession>A0A8J5KHZ1</accession>
<sequence>MAEQISKNPVVCEMIVDMAEQIAEDPVYSQMVEQHQKSVPSTGQDIIPPLDPQQLISTVQQLRENPKLMKMSQHLRNAIMQDPVLSSMIGSKEQIEEQIARIKKNRALKGVLEEK</sequence>
<name>A0A8J5KHZ1_ZINOF</name>
<dbReference type="OrthoDB" id="1680309at2759"/>
<evidence type="ECO:0008006" key="3">
    <source>
        <dbReference type="Google" id="ProtNLM"/>
    </source>
</evidence>
<evidence type="ECO:0000313" key="1">
    <source>
        <dbReference type="EMBL" id="KAG6480492.1"/>
    </source>
</evidence>
<dbReference type="AlphaFoldDB" id="A0A8J5KHZ1"/>
<keyword evidence="2" id="KW-1185">Reference proteome</keyword>
<protein>
    <recommendedName>
        <fullName evidence="3">STI1 domain-containing protein</fullName>
    </recommendedName>
</protein>
<reference evidence="1 2" key="1">
    <citation type="submission" date="2020-08" db="EMBL/GenBank/DDBJ databases">
        <title>Plant Genome Project.</title>
        <authorList>
            <person name="Zhang R.-G."/>
        </authorList>
    </citation>
    <scope>NUCLEOTIDE SEQUENCE [LARGE SCALE GENOMIC DNA]</scope>
    <source>
        <tissue evidence="1">Rhizome</tissue>
    </source>
</reference>